<evidence type="ECO:0000313" key="2">
    <source>
        <dbReference type="Proteomes" id="UP000092993"/>
    </source>
</evidence>
<evidence type="ECO:0000313" key="1">
    <source>
        <dbReference type="EMBL" id="OBZ65033.1"/>
    </source>
</evidence>
<reference evidence="1 2" key="1">
    <citation type="submission" date="2016-03" db="EMBL/GenBank/DDBJ databases">
        <title>Whole genome sequencing of Grifola frondosa 9006-11.</title>
        <authorList>
            <person name="Min B."/>
            <person name="Park H."/>
            <person name="Kim J.-G."/>
            <person name="Cho H."/>
            <person name="Oh Y.-L."/>
            <person name="Kong W.-S."/>
            <person name="Choi I.-G."/>
        </authorList>
    </citation>
    <scope>NUCLEOTIDE SEQUENCE [LARGE SCALE GENOMIC DNA]</scope>
    <source>
        <strain evidence="1 2">9006-11</strain>
    </source>
</reference>
<dbReference type="AlphaFoldDB" id="A0A1C7LJX6"/>
<gene>
    <name evidence="1" type="ORF">A0H81_14997</name>
</gene>
<accession>A0A1C7LJX6</accession>
<name>A0A1C7LJX6_GRIFR</name>
<keyword evidence="2" id="KW-1185">Reference proteome</keyword>
<organism evidence="1 2">
    <name type="scientific">Grifola frondosa</name>
    <name type="common">Maitake</name>
    <name type="synonym">Polyporus frondosus</name>
    <dbReference type="NCBI Taxonomy" id="5627"/>
    <lineage>
        <taxon>Eukaryota</taxon>
        <taxon>Fungi</taxon>
        <taxon>Dikarya</taxon>
        <taxon>Basidiomycota</taxon>
        <taxon>Agaricomycotina</taxon>
        <taxon>Agaricomycetes</taxon>
        <taxon>Polyporales</taxon>
        <taxon>Grifolaceae</taxon>
        <taxon>Grifola</taxon>
    </lineage>
</organism>
<dbReference type="EMBL" id="LUGG01000060">
    <property type="protein sequence ID" value="OBZ65033.1"/>
    <property type="molecule type" value="Genomic_DNA"/>
</dbReference>
<comment type="caution">
    <text evidence="1">The sequence shown here is derived from an EMBL/GenBank/DDBJ whole genome shotgun (WGS) entry which is preliminary data.</text>
</comment>
<dbReference type="Proteomes" id="UP000092993">
    <property type="component" value="Unassembled WGS sequence"/>
</dbReference>
<protein>
    <submittedName>
        <fullName evidence="1">Uncharacterized protein</fullName>
    </submittedName>
</protein>
<proteinExistence type="predicted"/>
<sequence length="94" mass="10324">MLPRPRLHRGDTWQVGFSFDADSPRITGPGSGDVQRRMTLPTIEDTDGRGYLAGDQADRHRIHEEVAGIVTAEYGQASAAGRDDFPQIHRAGHT</sequence>